<accession>A0ABU4DUN8</accession>
<proteinExistence type="predicted"/>
<feature type="transmembrane region" description="Helical" evidence="1">
    <location>
        <begin position="134"/>
        <end position="154"/>
    </location>
</feature>
<keyword evidence="1" id="KW-0472">Membrane</keyword>
<gene>
    <name evidence="2" type="ORF">ORD21_16125</name>
</gene>
<keyword evidence="1" id="KW-0812">Transmembrane</keyword>
<keyword evidence="3" id="KW-1185">Reference proteome</keyword>
<sequence length="163" mass="16911">MGILWLLLGASVTVCVLLFVLALPLAWARGAAVLAVLALIAVLGSILFAPGSLERGFGAVYLILGLLAAVVLSLPRLLKYAGLEPVWVGLGLGMVATLLLIGVGMGVDATLKALLPPPDPQTGISVKAQILQGLSNGILFAAPVVVVVLSWLGWRGRITRRVF</sequence>
<dbReference type="RefSeq" id="WP_317641476.1">
    <property type="nucleotide sequence ID" value="NZ_JAPMIV010000047.1"/>
</dbReference>
<protein>
    <submittedName>
        <fullName evidence="2">Uncharacterized protein</fullName>
    </submittedName>
</protein>
<dbReference type="Proteomes" id="UP001276150">
    <property type="component" value="Unassembled WGS sequence"/>
</dbReference>
<organism evidence="2 3">
    <name type="scientific">Deinococcus arenicola</name>
    <dbReference type="NCBI Taxonomy" id="2994950"/>
    <lineage>
        <taxon>Bacteria</taxon>
        <taxon>Thermotogati</taxon>
        <taxon>Deinococcota</taxon>
        <taxon>Deinococci</taxon>
        <taxon>Deinococcales</taxon>
        <taxon>Deinococcaceae</taxon>
        <taxon>Deinococcus</taxon>
    </lineage>
</organism>
<reference evidence="2 3" key="1">
    <citation type="submission" date="2022-11" db="EMBL/GenBank/DDBJ databases">
        <title>Deinococcus ZS9-10, Low Temperature and Draught-tolerating, UV-resistant Bacteria from Continental Antarctica.</title>
        <authorList>
            <person name="Cheng L."/>
        </authorList>
    </citation>
    <scope>NUCLEOTIDE SEQUENCE [LARGE SCALE GENOMIC DNA]</scope>
    <source>
        <strain evidence="2 3">ZS9-10</strain>
    </source>
</reference>
<feature type="transmembrane region" description="Helical" evidence="1">
    <location>
        <begin position="32"/>
        <end position="50"/>
    </location>
</feature>
<name>A0ABU4DUN8_9DEIO</name>
<keyword evidence="1" id="KW-1133">Transmembrane helix</keyword>
<evidence type="ECO:0000313" key="3">
    <source>
        <dbReference type="Proteomes" id="UP001276150"/>
    </source>
</evidence>
<feature type="transmembrane region" description="Helical" evidence="1">
    <location>
        <begin position="86"/>
        <end position="107"/>
    </location>
</feature>
<dbReference type="EMBL" id="JAPMIV010000047">
    <property type="protein sequence ID" value="MDV6376125.1"/>
    <property type="molecule type" value="Genomic_DNA"/>
</dbReference>
<feature type="transmembrane region" description="Helical" evidence="1">
    <location>
        <begin position="6"/>
        <end position="25"/>
    </location>
</feature>
<evidence type="ECO:0000313" key="2">
    <source>
        <dbReference type="EMBL" id="MDV6376125.1"/>
    </source>
</evidence>
<feature type="transmembrane region" description="Helical" evidence="1">
    <location>
        <begin position="56"/>
        <end position="74"/>
    </location>
</feature>
<comment type="caution">
    <text evidence="2">The sequence shown here is derived from an EMBL/GenBank/DDBJ whole genome shotgun (WGS) entry which is preliminary data.</text>
</comment>
<evidence type="ECO:0000256" key="1">
    <source>
        <dbReference type="SAM" id="Phobius"/>
    </source>
</evidence>